<organism evidence="2 3">
    <name type="scientific">Candidatus Collierbacteria bacterium GW2011_GWF1_44_12</name>
    <dbReference type="NCBI Taxonomy" id="1618402"/>
    <lineage>
        <taxon>Bacteria</taxon>
        <taxon>Candidatus Collieribacteriota</taxon>
    </lineage>
</organism>
<dbReference type="SUPFAM" id="SSF53448">
    <property type="entry name" value="Nucleotide-diphospho-sugar transferases"/>
    <property type="match status" value="1"/>
</dbReference>
<proteinExistence type="predicted"/>
<comment type="caution">
    <text evidence="2">The sequence shown here is derived from an EMBL/GenBank/DDBJ whole genome shotgun (WGS) entry which is preliminary data.</text>
</comment>
<dbReference type="Pfam" id="PF00535">
    <property type="entry name" value="Glycos_transf_2"/>
    <property type="match status" value="1"/>
</dbReference>
<name>A0A0G1IYR5_9BACT</name>
<dbReference type="Proteomes" id="UP000034097">
    <property type="component" value="Unassembled WGS sequence"/>
</dbReference>
<evidence type="ECO:0000313" key="3">
    <source>
        <dbReference type="Proteomes" id="UP000034097"/>
    </source>
</evidence>
<sequence>MKLTAAIISKTQPGDRLLRSLDFADQIVIVLDGNESKSSVRGKMNIFHHPLDNDFATQRNFALSRSKGDWVLFVDDDEIISRELQKEIVEKINSNNPVAYFIPRKDLVYHQALRHGETGNIKIIRLAKRDAGKFIRPVHETWKIKGRVGEISSPLYHTKDHFVSEFISRMAQYAQLDAPILETEKKPFSTFRLLMNPPLKFILNYKIKGGIWDGYPGLFQAYLMSVQSLSVRVFQWTNKNSS</sequence>
<dbReference type="InterPro" id="IPR029044">
    <property type="entry name" value="Nucleotide-diphossugar_trans"/>
</dbReference>
<reference evidence="2 3" key="1">
    <citation type="journal article" date="2015" name="Nature">
        <title>rRNA introns, odd ribosomes, and small enigmatic genomes across a large radiation of phyla.</title>
        <authorList>
            <person name="Brown C.T."/>
            <person name="Hug L.A."/>
            <person name="Thomas B.C."/>
            <person name="Sharon I."/>
            <person name="Castelle C.J."/>
            <person name="Singh A."/>
            <person name="Wilkins M.J."/>
            <person name="Williams K.H."/>
            <person name="Banfield J.F."/>
        </authorList>
    </citation>
    <scope>NUCLEOTIDE SEQUENCE [LARGE SCALE GENOMIC DNA]</scope>
</reference>
<dbReference type="InterPro" id="IPR001173">
    <property type="entry name" value="Glyco_trans_2-like"/>
</dbReference>
<dbReference type="PANTHER" id="PTHR43630">
    <property type="entry name" value="POLY-BETA-1,6-N-ACETYL-D-GLUCOSAMINE SYNTHASE"/>
    <property type="match status" value="1"/>
</dbReference>
<evidence type="ECO:0000259" key="1">
    <source>
        <dbReference type="Pfam" id="PF00535"/>
    </source>
</evidence>
<accession>A0A0G1IYR5</accession>
<dbReference type="PANTHER" id="PTHR43630:SF2">
    <property type="entry name" value="GLYCOSYLTRANSFERASE"/>
    <property type="match status" value="1"/>
</dbReference>
<dbReference type="CDD" id="cd02511">
    <property type="entry name" value="Beta4Glucosyltransferase"/>
    <property type="match status" value="1"/>
</dbReference>
<feature type="domain" description="Glycosyltransferase 2-like" evidence="1">
    <location>
        <begin position="24"/>
        <end position="115"/>
    </location>
</feature>
<dbReference type="EMBL" id="LCHQ01000040">
    <property type="protein sequence ID" value="KKT36977.1"/>
    <property type="molecule type" value="Genomic_DNA"/>
</dbReference>
<dbReference type="Gene3D" id="3.90.550.10">
    <property type="entry name" value="Spore Coat Polysaccharide Biosynthesis Protein SpsA, Chain A"/>
    <property type="match status" value="1"/>
</dbReference>
<gene>
    <name evidence="2" type="ORF">UW26_C0040G0002</name>
</gene>
<dbReference type="AlphaFoldDB" id="A0A0G1IYR5"/>
<keyword evidence="2" id="KW-0808">Transferase</keyword>
<dbReference type="GO" id="GO:0016740">
    <property type="term" value="F:transferase activity"/>
    <property type="evidence" value="ECO:0007669"/>
    <property type="project" value="UniProtKB-KW"/>
</dbReference>
<protein>
    <submittedName>
        <fullName evidence="2">Beta 1,4 glucosyltransferase</fullName>
    </submittedName>
</protein>
<evidence type="ECO:0000313" key="2">
    <source>
        <dbReference type="EMBL" id="KKT36977.1"/>
    </source>
</evidence>